<dbReference type="AlphaFoldDB" id="A0A951UKR6"/>
<organism evidence="2 3">
    <name type="scientific">Drouetiella hepatica Uher 2000/2452</name>
    <dbReference type="NCBI Taxonomy" id="904376"/>
    <lineage>
        <taxon>Bacteria</taxon>
        <taxon>Bacillati</taxon>
        <taxon>Cyanobacteriota</taxon>
        <taxon>Cyanophyceae</taxon>
        <taxon>Oculatellales</taxon>
        <taxon>Oculatellaceae</taxon>
        <taxon>Drouetiella</taxon>
    </lineage>
</organism>
<sequence length="379" mass="42345">MVFIKRVLEQIQKQLEGIKPFSWQVALLLSLFSWFTYLLIRDPAVRQFVSLFGWFFLIIGTEWALIKAEFVVPGLKLKIKYGPWITGAIASCALWSNRIIIQDAQGAFEWWPLLSVGFAAFPRFLKTGPSFKRPDADARRDLVILTLVGLVMSCWFRFHFLLQDFLVNYPSLAADNIDRSAFVVRINPNSVPVSSGVAVLDAAETIVRSELTQRSWADGQRWLNSMPTQATNLGSQALISAYQTAPNLKEANLWRFTAQFSPSIPTNLLRMQTIWLGPSSQVGGYRLEKNCSISEAPVQQFVNGLAEATGATTPPTTPLTPYRMDCGAIESSPPGVNVIRPEPLMQQTGNFFERLMNAVLTLIKGFVDLLGRILGIGRQ</sequence>
<evidence type="ECO:0000313" key="3">
    <source>
        <dbReference type="Proteomes" id="UP000757435"/>
    </source>
</evidence>
<proteinExistence type="predicted"/>
<comment type="caution">
    <text evidence="2">The sequence shown here is derived from an EMBL/GenBank/DDBJ whole genome shotgun (WGS) entry which is preliminary data.</text>
</comment>
<feature type="transmembrane region" description="Helical" evidence="1">
    <location>
        <begin position="142"/>
        <end position="162"/>
    </location>
</feature>
<evidence type="ECO:0000256" key="1">
    <source>
        <dbReference type="SAM" id="Phobius"/>
    </source>
</evidence>
<dbReference type="Pfam" id="PF17310">
    <property type="entry name" value="DUF5357"/>
    <property type="match status" value="1"/>
</dbReference>
<feature type="transmembrane region" description="Helical" evidence="1">
    <location>
        <begin position="52"/>
        <end position="72"/>
    </location>
</feature>
<evidence type="ECO:0000313" key="2">
    <source>
        <dbReference type="EMBL" id="MBW4657187.1"/>
    </source>
</evidence>
<keyword evidence="1" id="KW-0472">Membrane</keyword>
<dbReference type="EMBL" id="JAHHHD010000001">
    <property type="protein sequence ID" value="MBW4657187.1"/>
    <property type="molecule type" value="Genomic_DNA"/>
</dbReference>
<dbReference type="Proteomes" id="UP000757435">
    <property type="component" value="Unassembled WGS sequence"/>
</dbReference>
<reference evidence="2" key="1">
    <citation type="submission" date="2021-05" db="EMBL/GenBank/DDBJ databases">
        <authorList>
            <person name="Pietrasiak N."/>
            <person name="Ward R."/>
            <person name="Stajich J.E."/>
            <person name="Kurbessoian T."/>
        </authorList>
    </citation>
    <scope>NUCLEOTIDE SEQUENCE</scope>
    <source>
        <strain evidence="2">UHER 2000/2452</strain>
    </source>
</reference>
<protein>
    <submittedName>
        <fullName evidence="2">DUF5357 domain-containing protein</fullName>
    </submittedName>
</protein>
<reference evidence="2" key="2">
    <citation type="journal article" date="2022" name="Microbiol. Resour. Announc.">
        <title>Metagenome Sequencing to Explore Phylogenomics of Terrestrial Cyanobacteria.</title>
        <authorList>
            <person name="Ward R.D."/>
            <person name="Stajich J.E."/>
            <person name="Johansen J.R."/>
            <person name="Huntemann M."/>
            <person name="Clum A."/>
            <person name="Foster B."/>
            <person name="Foster B."/>
            <person name="Roux S."/>
            <person name="Palaniappan K."/>
            <person name="Varghese N."/>
            <person name="Mukherjee S."/>
            <person name="Reddy T.B.K."/>
            <person name="Daum C."/>
            <person name="Copeland A."/>
            <person name="Chen I.A."/>
            <person name="Ivanova N.N."/>
            <person name="Kyrpides N.C."/>
            <person name="Shapiro N."/>
            <person name="Eloe-Fadrosh E.A."/>
            <person name="Pietrasiak N."/>
        </authorList>
    </citation>
    <scope>NUCLEOTIDE SEQUENCE</scope>
    <source>
        <strain evidence="2">UHER 2000/2452</strain>
    </source>
</reference>
<keyword evidence="1" id="KW-0812">Transmembrane</keyword>
<feature type="transmembrane region" description="Helical" evidence="1">
    <location>
        <begin position="21"/>
        <end position="40"/>
    </location>
</feature>
<keyword evidence="1" id="KW-1133">Transmembrane helix</keyword>
<gene>
    <name evidence="2" type="ORF">KME15_00800</name>
</gene>
<name>A0A951UKR6_9CYAN</name>
<dbReference type="InterPro" id="IPR020360">
    <property type="entry name" value="Uncharacterised_alr2393"/>
</dbReference>
<accession>A0A951UKR6</accession>